<keyword evidence="3" id="KW-1185">Reference proteome</keyword>
<proteinExistence type="predicted"/>
<evidence type="ECO:0000313" key="3">
    <source>
        <dbReference type="Proteomes" id="UP001447188"/>
    </source>
</evidence>
<feature type="region of interest" description="Disordered" evidence="1">
    <location>
        <begin position="107"/>
        <end position="127"/>
    </location>
</feature>
<sequence length="127" mass="14262">MVIASVVDQWGFEFYPTCPTSSLQLSWASIFEPVNIPADLTDKFVTIPYSILYERLLPFTLANDLPTEWNPSRTFSYDDVVTGLVPSSDPSEPVSEALLPDPRVEDLDFSGRVEPKPLTPMRALRAR</sequence>
<dbReference type="EMBL" id="JBBBZM010000151">
    <property type="protein sequence ID" value="KAL0632784.1"/>
    <property type="molecule type" value="Genomic_DNA"/>
</dbReference>
<protein>
    <submittedName>
        <fullName evidence="2">Uncharacterized protein</fullName>
    </submittedName>
</protein>
<comment type="caution">
    <text evidence="2">The sequence shown here is derived from an EMBL/GenBank/DDBJ whole genome shotgun (WGS) entry which is preliminary data.</text>
</comment>
<gene>
    <name evidence="2" type="ORF">Q9L58_008334</name>
</gene>
<accession>A0ABR3G9Z8</accession>
<evidence type="ECO:0000256" key="1">
    <source>
        <dbReference type="SAM" id="MobiDB-lite"/>
    </source>
</evidence>
<dbReference type="Proteomes" id="UP001447188">
    <property type="component" value="Unassembled WGS sequence"/>
</dbReference>
<evidence type="ECO:0000313" key="2">
    <source>
        <dbReference type="EMBL" id="KAL0632784.1"/>
    </source>
</evidence>
<organism evidence="2 3">
    <name type="scientific">Discina gigas</name>
    <dbReference type="NCBI Taxonomy" id="1032678"/>
    <lineage>
        <taxon>Eukaryota</taxon>
        <taxon>Fungi</taxon>
        <taxon>Dikarya</taxon>
        <taxon>Ascomycota</taxon>
        <taxon>Pezizomycotina</taxon>
        <taxon>Pezizomycetes</taxon>
        <taxon>Pezizales</taxon>
        <taxon>Discinaceae</taxon>
        <taxon>Discina</taxon>
    </lineage>
</organism>
<name>A0ABR3G9Z8_9PEZI</name>
<reference evidence="2 3" key="1">
    <citation type="submission" date="2024-02" db="EMBL/GenBank/DDBJ databases">
        <title>Discinaceae phylogenomics.</title>
        <authorList>
            <person name="Dirks A.C."/>
            <person name="James T.Y."/>
        </authorList>
    </citation>
    <scope>NUCLEOTIDE SEQUENCE [LARGE SCALE GENOMIC DNA]</scope>
    <source>
        <strain evidence="2 3">ACD0624</strain>
    </source>
</reference>